<evidence type="ECO:0000313" key="2">
    <source>
        <dbReference type="EMBL" id="AOS46185.1"/>
    </source>
</evidence>
<accession>A0A1D8AZ84</accession>
<dbReference type="Proteomes" id="UP000095228">
    <property type="component" value="Chromosome"/>
</dbReference>
<keyword evidence="1" id="KW-1133">Transmembrane helix</keyword>
<organism evidence="2 3">
    <name type="scientific">Lacunisphaera limnophila</name>
    <dbReference type="NCBI Taxonomy" id="1838286"/>
    <lineage>
        <taxon>Bacteria</taxon>
        <taxon>Pseudomonadati</taxon>
        <taxon>Verrucomicrobiota</taxon>
        <taxon>Opitutia</taxon>
        <taxon>Opitutales</taxon>
        <taxon>Opitutaceae</taxon>
        <taxon>Lacunisphaera</taxon>
    </lineage>
</organism>
<dbReference type="KEGG" id="obg:Verru16b_03282"/>
<keyword evidence="3" id="KW-1185">Reference proteome</keyword>
<sequence>MPLATHTLSFRDHSRVFLTLGVALAVAATFLVSLLGLLP</sequence>
<reference evidence="2 3" key="1">
    <citation type="submission" date="2016-06" db="EMBL/GenBank/DDBJ databases">
        <title>Three novel species with peptidoglycan cell walls form the new genus Lacunisphaera gen. nov. in the family Opitutaceae of the verrucomicrobial subdivision 4.</title>
        <authorList>
            <person name="Rast P."/>
            <person name="Gloeckner I."/>
            <person name="Jogler M."/>
            <person name="Boedeker C."/>
            <person name="Jeske O."/>
            <person name="Wiegand S."/>
            <person name="Reinhardt R."/>
            <person name="Schumann P."/>
            <person name="Rohde M."/>
            <person name="Spring S."/>
            <person name="Gloeckner F.O."/>
            <person name="Jogler C."/>
        </authorList>
    </citation>
    <scope>NUCLEOTIDE SEQUENCE [LARGE SCALE GENOMIC DNA]</scope>
    <source>
        <strain evidence="2 3">IG16b</strain>
    </source>
</reference>
<keyword evidence="1" id="KW-0472">Membrane</keyword>
<dbReference type="EMBL" id="CP016094">
    <property type="protein sequence ID" value="AOS46185.1"/>
    <property type="molecule type" value="Genomic_DNA"/>
</dbReference>
<keyword evidence="1" id="KW-0812">Transmembrane</keyword>
<evidence type="ECO:0000256" key="1">
    <source>
        <dbReference type="SAM" id="Phobius"/>
    </source>
</evidence>
<gene>
    <name evidence="2" type="ORF">Verru16b_03282</name>
</gene>
<dbReference type="STRING" id="1838286.Verru16b_03282"/>
<evidence type="ECO:0000313" key="3">
    <source>
        <dbReference type="Proteomes" id="UP000095228"/>
    </source>
</evidence>
<proteinExistence type="predicted"/>
<feature type="transmembrane region" description="Helical" evidence="1">
    <location>
        <begin position="16"/>
        <end position="38"/>
    </location>
</feature>
<name>A0A1D8AZ84_9BACT</name>
<dbReference type="AlphaFoldDB" id="A0A1D8AZ84"/>
<protein>
    <submittedName>
        <fullName evidence="2">Uncharacterized protein</fullName>
    </submittedName>
</protein>